<dbReference type="STRING" id="150146.SAMN05443667_1222"/>
<dbReference type="Proteomes" id="UP000198951">
    <property type="component" value="Unassembled WGS sequence"/>
</dbReference>
<evidence type="ECO:0000313" key="1">
    <source>
        <dbReference type="EMBL" id="SEB07313.1"/>
    </source>
</evidence>
<dbReference type="EMBL" id="FNRD01000022">
    <property type="protein sequence ID" value="SEB07313.1"/>
    <property type="molecule type" value="Genomic_DNA"/>
</dbReference>
<name>A0A1H4GCG4_9FLAO</name>
<dbReference type="RefSeq" id="WP_091093963.1">
    <property type="nucleotide sequence ID" value="NZ_FNRD01000022.1"/>
</dbReference>
<dbReference type="AlphaFoldDB" id="A0A1H4GCG4"/>
<protein>
    <submittedName>
        <fullName evidence="1">Uncharacterized protein</fullName>
    </submittedName>
</protein>
<sequence length="69" mass="8464">MEVYVRNDSVIIEDTISGTYKYFRGTKYELDLLFTVVDIEFKDNNEFIFKYFDFGSDMVDKREYYKRIE</sequence>
<gene>
    <name evidence="1" type="ORF">SAMN05443667_1222</name>
</gene>
<proteinExistence type="predicted"/>
<reference evidence="2" key="1">
    <citation type="submission" date="2016-10" db="EMBL/GenBank/DDBJ databases">
        <authorList>
            <person name="Varghese N."/>
            <person name="Submissions S."/>
        </authorList>
    </citation>
    <scope>NUCLEOTIDE SEQUENCE [LARGE SCALE GENOMIC DNA]</scope>
    <source>
        <strain evidence="2">DSM 22376</strain>
    </source>
</reference>
<organism evidence="1 2">
    <name type="scientific">Flavobacterium gillisiae</name>
    <dbReference type="NCBI Taxonomy" id="150146"/>
    <lineage>
        <taxon>Bacteria</taxon>
        <taxon>Pseudomonadati</taxon>
        <taxon>Bacteroidota</taxon>
        <taxon>Flavobacteriia</taxon>
        <taxon>Flavobacteriales</taxon>
        <taxon>Flavobacteriaceae</taxon>
        <taxon>Flavobacterium</taxon>
    </lineage>
</organism>
<evidence type="ECO:0000313" key="2">
    <source>
        <dbReference type="Proteomes" id="UP000198951"/>
    </source>
</evidence>
<keyword evidence="2" id="KW-1185">Reference proteome</keyword>
<accession>A0A1H4GCG4</accession>